<dbReference type="PRINTS" id="PR00420">
    <property type="entry name" value="RNGMNOXGNASE"/>
</dbReference>
<evidence type="ECO:0000256" key="4">
    <source>
        <dbReference type="ARBA" id="ARBA00023033"/>
    </source>
</evidence>
<dbReference type="GO" id="GO:0046677">
    <property type="term" value="P:response to antibiotic"/>
    <property type="evidence" value="ECO:0007669"/>
    <property type="project" value="InterPro"/>
</dbReference>
<sequence>MSTRTIAIVGAGLSGLVCARILQRNGIPVTVYEADATPDSRQQGGSLDIHEDSGQIALEEAGLYEEFRARTHVGGEDMRLLDKTGRVHIDTREPAGGRGRPEIDRTELRQLLVESLKPGTIDWGRKVVAARPVTAGHVLEFADGSALRADLVVGADGAWSRIRPLLTPEKPGYTGITLVEMRLTDAVAEHPDALALTGRGNFFALSDNRYIGGHGGNTIAFGCGLRVPENWVADSGIEWREPESVRAGLLREFPDWAPALTDLIRECDDGALWPRPIYALPTGLTWERVPGVTLVGDAAHLMSPFAGEGANIALIDGADLAREILGSPDVETALTRYENTMFPRGAKAAAASQKGLDLMFVDGRPRKMIMFFKGMSVLSTLTKPFERLFAGTNKENKK</sequence>
<comment type="subunit">
    <text evidence="5">Monomer.</text>
</comment>
<keyword evidence="1 5" id="KW-0285">Flavoprotein</keyword>
<dbReference type="AlphaFoldDB" id="A0A6I8LQ41"/>
<dbReference type="GO" id="GO:0004497">
    <property type="term" value="F:monooxygenase activity"/>
    <property type="evidence" value="ECO:0007669"/>
    <property type="project" value="UniProtKB-UniRule"/>
</dbReference>
<evidence type="ECO:0000256" key="3">
    <source>
        <dbReference type="ARBA" id="ARBA00023002"/>
    </source>
</evidence>
<dbReference type="EMBL" id="CABVGP010000001">
    <property type="protein sequence ID" value="VVJ17845.1"/>
    <property type="molecule type" value="Genomic_DNA"/>
</dbReference>
<keyword evidence="3 5" id="KW-0560">Oxidoreductase</keyword>
<feature type="binding site" evidence="5">
    <location>
        <position position="48"/>
    </location>
    <ligand>
        <name>FAD</name>
        <dbReference type="ChEBI" id="CHEBI:57692"/>
    </ligand>
</feature>
<feature type="binding site" evidence="5">
    <location>
        <position position="105"/>
    </location>
    <ligand>
        <name>FAD</name>
        <dbReference type="ChEBI" id="CHEBI:57692"/>
    </ligand>
</feature>
<dbReference type="GO" id="GO:0071949">
    <property type="term" value="F:FAD binding"/>
    <property type="evidence" value="ECO:0007669"/>
    <property type="project" value="InterPro"/>
</dbReference>
<name>A0A6I8LQ41_9PSEU</name>
<dbReference type="HAMAP" id="MF_00845">
    <property type="entry name" value="TetX_monooxygenase"/>
    <property type="match status" value="1"/>
</dbReference>
<dbReference type="SUPFAM" id="SSF51905">
    <property type="entry name" value="FAD/NAD(P)-binding domain"/>
    <property type="match status" value="1"/>
</dbReference>
<comment type="cofactor">
    <cofactor evidence="5">
        <name>FAD</name>
        <dbReference type="ChEBI" id="CHEBI:57692"/>
    </cofactor>
</comment>
<organism evidence="7 8">
    <name type="scientific">Amycolatopsis camponoti</name>
    <dbReference type="NCBI Taxonomy" id="2606593"/>
    <lineage>
        <taxon>Bacteria</taxon>
        <taxon>Bacillati</taxon>
        <taxon>Actinomycetota</taxon>
        <taxon>Actinomycetes</taxon>
        <taxon>Pseudonocardiales</taxon>
        <taxon>Pseudonocardiaceae</taxon>
        <taxon>Amycolatopsis</taxon>
    </lineage>
</organism>
<dbReference type="InterPro" id="IPR002938">
    <property type="entry name" value="FAD-bd"/>
</dbReference>
<dbReference type="PANTHER" id="PTHR46972">
    <property type="entry name" value="MONOOXYGENASE ASQM-RELATED"/>
    <property type="match status" value="1"/>
</dbReference>
<keyword evidence="5" id="KW-0547">Nucleotide-binding</keyword>
<dbReference type="InterPro" id="IPR036188">
    <property type="entry name" value="FAD/NAD-bd_sf"/>
</dbReference>
<dbReference type="RefSeq" id="WP_155542948.1">
    <property type="nucleotide sequence ID" value="NZ_CABVGP010000001.1"/>
</dbReference>
<proteinExistence type="inferred from homology"/>
<feature type="domain" description="FAD-binding" evidence="6">
    <location>
        <begin position="6"/>
        <end position="187"/>
    </location>
</feature>
<dbReference type="Gene3D" id="3.50.50.60">
    <property type="entry name" value="FAD/NAD(P)-binding domain"/>
    <property type="match status" value="1"/>
</dbReference>
<feature type="binding site" evidence="5">
    <location>
        <position position="41"/>
    </location>
    <ligand>
        <name>NADPH</name>
        <dbReference type="ChEBI" id="CHEBI:57783"/>
    </ligand>
</feature>
<keyword evidence="5" id="KW-0521">NADP</keyword>
<keyword evidence="4 5" id="KW-0503">Monooxygenase</keyword>
<dbReference type="Proteomes" id="UP000399805">
    <property type="component" value="Unassembled WGS sequence"/>
</dbReference>
<gene>
    <name evidence="7" type="ORF">AA23TX_02866</name>
</gene>
<dbReference type="InterPro" id="IPR043683">
    <property type="entry name" value="TetX_monooxygenase"/>
</dbReference>
<comment type="similarity">
    <text evidence="5">Belongs to the aromatic-ring hydroxylase family. TetX subfamily.</text>
</comment>
<dbReference type="PANTHER" id="PTHR46972:SF1">
    <property type="entry name" value="FAD DEPENDENT OXIDOREDUCTASE DOMAIN-CONTAINING PROTEIN"/>
    <property type="match status" value="1"/>
</dbReference>
<comment type="subcellular location">
    <subcellularLocation>
        <location evidence="5">Cytoplasm</location>
    </subcellularLocation>
</comment>
<dbReference type="EC" id="1.14.13.-" evidence="5"/>
<comment type="catalytic activity">
    <reaction evidence="5">
        <text>a tetracycline + NADPH + O2 + H(+) = an 11a-hydroxytetracycline + NADP(+) + H2O</text>
        <dbReference type="Rhea" id="RHEA:61444"/>
        <dbReference type="ChEBI" id="CHEBI:15377"/>
        <dbReference type="ChEBI" id="CHEBI:15378"/>
        <dbReference type="ChEBI" id="CHEBI:15379"/>
        <dbReference type="ChEBI" id="CHEBI:57783"/>
        <dbReference type="ChEBI" id="CHEBI:58349"/>
        <dbReference type="ChEBI" id="CHEBI:144644"/>
        <dbReference type="ChEBI" id="CHEBI:144645"/>
    </reaction>
</comment>
<keyword evidence="8" id="KW-1185">Reference proteome</keyword>
<feature type="binding site" evidence="5">
    <location>
        <position position="297"/>
    </location>
    <ligand>
        <name>FAD</name>
        <dbReference type="ChEBI" id="CHEBI:57692"/>
    </ligand>
</feature>
<feature type="domain" description="FAD-binding" evidence="6">
    <location>
        <begin position="292"/>
        <end position="325"/>
    </location>
</feature>
<accession>A0A6I8LQ41</accession>
<evidence type="ECO:0000259" key="6">
    <source>
        <dbReference type="Pfam" id="PF01494"/>
    </source>
</evidence>
<reference evidence="7 8" key="1">
    <citation type="submission" date="2019-09" db="EMBL/GenBank/DDBJ databases">
        <authorList>
            <person name="Leyn A S."/>
        </authorList>
    </citation>
    <scope>NUCLEOTIDE SEQUENCE [LARGE SCALE GENOMIC DNA]</scope>
    <source>
        <strain evidence="7">AA231_1</strain>
    </source>
</reference>
<dbReference type="GO" id="GO:0005737">
    <property type="term" value="C:cytoplasm"/>
    <property type="evidence" value="ECO:0007669"/>
    <property type="project" value="UniProtKB-SubCell"/>
</dbReference>
<comment type="domain">
    <text evidence="5">Consists of an N-terminal FAD-binding domain with a Rossman fold and a C-terminal substrate-binding domain.</text>
</comment>
<evidence type="ECO:0000256" key="1">
    <source>
        <dbReference type="ARBA" id="ARBA00022630"/>
    </source>
</evidence>
<dbReference type="Pfam" id="PF01494">
    <property type="entry name" value="FAD_binding_3"/>
    <property type="match status" value="2"/>
</dbReference>
<keyword evidence="2 5" id="KW-0274">FAD</keyword>
<evidence type="ECO:0000256" key="2">
    <source>
        <dbReference type="ARBA" id="ARBA00022827"/>
    </source>
</evidence>
<evidence type="ECO:0000313" key="7">
    <source>
        <dbReference type="EMBL" id="VVJ17845.1"/>
    </source>
</evidence>
<evidence type="ECO:0000256" key="5">
    <source>
        <dbReference type="HAMAP-Rule" id="MF_00845"/>
    </source>
</evidence>
<comment type="function">
    <text evidence="5">An FAD-requiring monooxygenase active on some tetracycline antibiotic derivatives, which leads to their inactivation. Hydroxylates carbon 11a of tetracycline and some analogs.</text>
</comment>
<keyword evidence="5" id="KW-0963">Cytoplasm</keyword>
<evidence type="ECO:0000313" key="8">
    <source>
        <dbReference type="Proteomes" id="UP000399805"/>
    </source>
</evidence>
<protein>
    <recommendedName>
        <fullName evidence="5">Flavin-dependent monooxygenase</fullName>
    </recommendedName>
    <alternativeName>
        <fullName evidence="5">TetX monooxygenase</fullName>
        <shortName evidence="5">TetX</shortName>
        <ecNumber evidence="5">1.14.13.-</ecNumber>
    </alternativeName>
</protein>